<dbReference type="AlphaFoldDB" id="A0A4R3R650"/>
<keyword evidence="2" id="KW-1185">Reference proteome</keyword>
<gene>
    <name evidence="1" type="ORF">EV130_101189</name>
</gene>
<evidence type="ECO:0008006" key="3">
    <source>
        <dbReference type="Google" id="ProtNLM"/>
    </source>
</evidence>
<dbReference type="OrthoDB" id="114489at2"/>
<comment type="caution">
    <text evidence="1">The sequence shown here is derived from an EMBL/GenBank/DDBJ whole genome shotgun (WGS) entry which is preliminary data.</text>
</comment>
<dbReference type="RefSeq" id="WP_132658966.1">
    <property type="nucleotide sequence ID" value="NZ_SMBJ01000001.1"/>
</dbReference>
<reference evidence="1 2" key="1">
    <citation type="submission" date="2019-03" db="EMBL/GenBank/DDBJ databases">
        <title>Genomic Encyclopedia of Type Strains, Phase IV (KMG-V): Genome sequencing to study the core and pangenomes of soil and plant-associated prokaryotes.</title>
        <authorList>
            <person name="Whitman W."/>
        </authorList>
    </citation>
    <scope>NUCLEOTIDE SEQUENCE [LARGE SCALE GENOMIC DNA]</scope>
    <source>
        <strain evidence="1 2">Gr42</strain>
    </source>
</reference>
<dbReference type="Proteomes" id="UP000295547">
    <property type="component" value="Unassembled WGS sequence"/>
</dbReference>
<protein>
    <recommendedName>
        <fullName evidence="3">Nucleotidyltransferase AbiEii toxin of type IV toxin-antitoxin system</fullName>
    </recommendedName>
</protein>
<proteinExistence type="predicted"/>
<name>A0A4R3R650_9HYPH</name>
<dbReference type="EMBL" id="SMBJ01000001">
    <property type="protein sequence ID" value="TCU30618.1"/>
    <property type="molecule type" value="Genomic_DNA"/>
</dbReference>
<accession>A0A4R3R650</accession>
<evidence type="ECO:0000313" key="1">
    <source>
        <dbReference type="EMBL" id="TCU30618.1"/>
    </source>
</evidence>
<sequence length="233" mass="25610">MTIQGQLKEMLKAVALALGDELRARLVFVGGCTTALYITDPITLEGVRATDDVDLIVDLAGFAEWANLMARLRERGFAEAADDNVICRMKLGELKVDFMPDDKTILGFSNRWYAKGIETAVPAALEEGLEIRCLTPPLFVATKLEAYLGRGRDDLIGSRDAEDILLLVDGREELVEEIAAAEPDIQAYIAEQITAVLEDPNFDHFLEGNVRGPAGRTDIVYERLIAISQLSGR</sequence>
<evidence type="ECO:0000313" key="2">
    <source>
        <dbReference type="Proteomes" id="UP000295547"/>
    </source>
</evidence>
<organism evidence="1 2">
    <name type="scientific">Rhizobium azibense</name>
    <dbReference type="NCBI Taxonomy" id="1136135"/>
    <lineage>
        <taxon>Bacteria</taxon>
        <taxon>Pseudomonadati</taxon>
        <taxon>Pseudomonadota</taxon>
        <taxon>Alphaproteobacteria</taxon>
        <taxon>Hyphomicrobiales</taxon>
        <taxon>Rhizobiaceae</taxon>
        <taxon>Rhizobium/Agrobacterium group</taxon>
        <taxon>Rhizobium</taxon>
    </lineage>
</organism>